<feature type="region of interest" description="Involved in Mg(2+) ion dislocation from EF-Tu" evidence="6">
    <location>
        <begin position="79"/>
        <end position="82"/>
    </location>
</feature>
<dbReference type="InterPro" id="IPR009060">
    <property type="entry name" value="UBA-like_sf"/>
</dbReference>
<dbReference type="GO" id="GO:0003746">
    <property type="term" value="F:translation elongation factor activity"/>
    <property type="evidence" value="ECO:0007669"/>
    <property type="project" value="UniProtKB-UniRule"/>
</dbReference>
<dbReference type="InterPro" id="IPR018101">
    <property type="entry name" value="Transl_elong_Ts_CS"/>
</dbReference>
<dbReference type="PANTHER" id="PTHR11741:SF0">
    <property type="entry name" value="ELONGATION FACTOR TS, MITOCHONDRIAL"/>
    <property type="match status" value="1"/>
</dbReference>
<proteinExistence type="inferred from homology"/>
<dbReference type="GO" id="GO:0005737">
    <property type="term" value="C:cytoplasm"/>
    <property type="evidence" value="ECO:0007669"/>
    <property type="project" value="UniProtKB-SubCell"/>
</dbReference>
<dbReference type="PROSITE" id="PS01127">
    <property type="entry name" value="EF_TS_2"/>
    <property type="match status" value="1"/>
</dbReference>
<dbReference type="InterPro" id="IPR001816">
    <property type="entry name" value="Transl_elong_EFTs/EF1B"/>
</dbReference>
<keyword evidence="11" id="KW-1185">Reference proteome</keyword>
<feature type="domain" description="Translation elongation factor EFTs/EF1B dimerisation" evidence="9">
    <location>
        <begin position="70"/>
        <end position="273"/>
    </location>
</feature>
<dbReference type="Gene3D" id="1.10.286.20">
    <property type="match status" value="1"/>
</dbReference>
<evidence type="ECO:0000256" key="1">
    <source>
        <dbReference type="ARBA" id="ARBA00005532"/>
    </source>
</evidence>
<dbReference type="RefSeq" id="WP_114191151.1">
    <property type="nucleotide sequence ID" value="NZ_CP029295.1"/>
</dbReference>
<gene>
    <name evidence="6" type="primary">tsf</name>
    <name evidence="10" type="ORF">DA803_03120</name>
</gene>
<dbReference type="KEGG" id="mpho:DA803_03120"/>
<name>A0A2Z5IQQ4_9BACT</name>
<dbReference type="Gene3D" id="3.30.479.20">
    <property type="entry name" value="Elongation factor Ts, dimerisation domain"/>
    <property type="match status" value="2"/>
</dbReference>
<dbReference type="CDD" id="cd14275">
    <property type="entry name" value="UBA_EF-Ts"/>
    <property type="match status" value="1"/>
</dbReference>
<evidence type="ECO:0000256" key="6">
    <source>
        <dbReference type="HAMAP-Rule" id="MF_00050"/>
    </source>
</evidence>
<protein>
    <recommendedName>
        <fullName evidence="2 6">Elongation factor Ts</fullName>
        <shortName evidence="6">EF-Ts</shortName>
    </recommendedName>
</protein>
<evidence type="ECO:0000256" key="4">
    <source>
        <dbReference type="ARBA" id="ARBA00022917"/>
    </source>
</evidence>
<dbReference type="Pfam" id="PF00889">
    <property type="entry name" value="EF_TS"/>
    <property type="match status" value="1"/>
</dbReference>
<comment type="subcellular location">
    <subcellularLocation>
        <location evidence="6 8">Cytoplasm</location>
    </subcellularLocation>
</comment>
<dbReference type="OrthoDB" id="9808348at2"/>
<organism evidence="10 11">
    <name type="scientific">[Mycoplasma] phocae</name>
    <dbReference type="NCBI Taxonomy" id="142651"/>
    <lineage>
        <taxon>Bacteria</taxon>
        <taxon>Bacillati</taxon>
        <taxon>Mycoplasmatota</taxon>
        <taxon>Mycoplasmoidales</taxon>
        <taxon>Metamycoplasmataceae</taxon>
        <taxon>Metamycoplasma</taxon>
    </lineage>
</organism>
<dbReference type="Proteomes" id="UP000252477">
    <property type="component" value="Chromosome"/>
</dbReference>
<dbReference type="PROSITE" id="PS01126">
    <property type="entry name" value="EF_TS_1"/>
    <property type="match status" value="1"/>
</dbReference>
<dbReference type="FunFam" id="1.10.8.10:FF:000001">
    <property type="entry name" value="Elongation factor Ts"/>
    <property type="match status" value="1"/>
</dbReference>
<dbReference type="AlphaFoldDB" id="A0A2Z5IQQ4"/>
<dbReference type="InterPro" id="IPR014039">
    <property type="entry name" value="Transl_elong_EFTs/EF1B_dimer"/>
</dbReference>
<dbReference type="SUPFAM" id="SSF46934">
    <property type="entry name" value="UBA-like"/>
    <property type="match status" value="1"/>
</dbReference>
<evidence type="ECO:0000256" key="5">
    <source>
        <dbReference type="ARBA" id="ARBA00025453"/>
    </source>
</evidence>
<evidence type="ECO:0000256" key="2">
    <source>
        <dbReference type="ARBA" id="ARBA00016956"/>
    </source>
</evidence>
<dbReference type="SUPFAM" id="SSF54713">
    <property type="entry name" value="Elongation factor Ts (EF-Ts), dimerisation domain"/>
    <property type="match status" value="2"/>
</dbReference>
<dbReference type="PANTHER" id="PTHR11741">
    <property type="entry name" value="ELONGATION FACTOR TS"/>
    <property type="match status" value="1"/>
</dbReference>
<dbReference type="NCBIfam" id="TIGR00116">
    <property type="entry name" value="tsf"/>
    <property type="match status" value="1"/>
</dbReference>
<sequence length="292" mass="32850">MSVDLKKIKELRERTNSGFLDCKNALEATNNDVEQAIDWLKEKGILKAAKKAGRIAADGIVKEYVKDNVAIMFELNCETDFVAKNNMFMELSDKISKALVDQKFESAEDLKNLKMEGLTIEEHCNELTAKIGEKVAFRRATRFEAKEGEVVAGYTHANNKVASILIAKGSNQEALRQLAMHVAALNPAHIFESCLPKGELTMIYKKIDSDPKLLNKPEKIQNSMKAGMLRKEMNEKGVLLFQPFVMDESKTVAQFLEDSKLELIYSKRFEVGEGIEKNVVDFAAEVAEQMKH</sequence>
<keyword evidence="4 6" id="KW-0648">Protein biosynthesis</keyword>
<keyword evidence="6" id="KW-0963">Cytoplasm</keyword>
<keyword evidence="3 6" id="KW-0251">Elongation factor</keyword>
<dbReference type="Gene3D" id="1.10.8.10">
    <property type="entry name" value="DNA helicase RuvA subunit, C-terminal domain"/>
    <property type="match status" value="1"/>
</dbReference>
<evidence type="ECO:0000256" key="3">
    <source>
        <dbReference type="ARBA" id="ARBA00022768"/>
    </source>
</evidence>
<comment type="function">
    <text evidence="5 6 7">Associates with the EF-Tu.GDP complex and induces the exchange of GDP to GTP. It remains bound to the aminoacyl-tRNA.EF-Tu.GTP complex up to the GTP hydrolysis stage on the ribosome.</text>
</comment>
<reference evidence="10 11" key="1">
    <citation type="submission" date="2018-05" db="EMBL/GenBank/DDBJ databases">
        <title>Annotation of the Mycoplasma phocidae genome.</title>
        <authorList>
            <person name="Brown D.R."/>
            <person name="Kutish G.F."/>
            <person name="Frasca S.Jr."/>
        </authorList>
    </citation>
    <scope>NUCLEOTIDE SEQUENCE [LARGE SCALE GENOMIC DNA]</scope>
    <source>
        <strain evidence="10 11">105</strain>
    </source>
</reference>
<dbReference type="EMBL" id="CP029295">
    <property type="protein sequence ID" value="AXE61060.1"/>
    <property type="molecule type" value="Genomic_DNA"/>
</dbReference>
<dbReference type="InterPro" id="IPR036402">
    <property type="entry name" value="EF-Ts_dimer_sf"/>
</dbReference>
<evidence type="ECO:0000256" key="7">
    <source>
        <dbReference type="RuleBase" id="RU000642"/>
    </source>
</evidence>
<comment type="similarity">
    <text evidence="1 6 7">Belongs to the EF-Ts family.</text>
</comment>
<evidence type="ECO:0000256" key="8">
    <source>
        <dbReference type="RuleBase" id="RU000643"/>
    </source>
</evidence>
<evidence type="ECO:0000313" key="11">
    <source>
        <dbReference type="Proteomes" id="UP000252477"/>
    </source>
</evidence>
<evidence type="ECO:0000313" key="10">
    <source>
        <dbReference type="EMBL" id="AXE61060.1"/>
    </source>
</evidence>
<dbReference type="HAMAP" id="MF_00050">
    <property type="entry name" value="EF_Ts"/>
    <property type="match status" value="1"/>
</dbReference>
<accession>A0A2Z5IQQ4</accession>
<evidence type="ECO:0000259" key="9">
    <source>
        <dbReference type="Pfam" id="PF00889"/>
    </source>
</evidence>